<dbReference type="Proteomes" id="UP000479499">
    <property type="component" value="Unassembled WGS sequence"/>
</dbReference>
<organism evidence="1 2">
    <name type="scientific">Streptococcus equi subsp. ruminatorum</name>
    <dbReference type="NCBI Taxonomy" id="254358"/>
    <lineage>
        <taxon>Bacteria</taxon>
        <taxon>Bacillati</taxon>
        <taxon>Bacillota</taxon>
        <taxon>Bacilli</taxon>
        <taxon>Lactobacillales</taxon>
        <taxon>Streptococcaceae</taxon>
        <taxon>Streptococcus</taxon>
    </lineage>
</organism>
<dbReference type="RefSeq" id="WP_164336119.1">
    <property type="nucleotide sequence ID" value="NZ_JAAKFZ010000011.1"/>
</dbReference>
<accession>A0A6M1KQM9</accession>
<name>A0A6M1KQM9_9STRE</name>
<dbReference type="AlphaFoldDB" id="A0A6M1KQM9"/>
<evidence type="ECO:0000313" key="2">
    <source>
        <dbReference type="Proteomes" id="UP000479499"/>
    </source>
</evidence>
<sequence length="133" mass="15074">MKLGKIKTGLLAIVASILLVSSLVVAERQIGYLQNFRITSSFGRTKDYLVKSAAPYYVVNLDSRGRNREIVVRHYLANSNGQRRSDIDKTWTGDRGIYTQDTKSGYLYALHLARENWWDGATTISGSWSPDNW</sequence>
<evidence type="ECO:0000313" key="1">
    <source>
        <dbReference type="EMBL" id="NGL84213.1"/>
    </source>
</evidence>
<proteinExistence type="predicted"/>
<comment type="caution">
    <text evidence="1">The sequence shown here is derived from an EMBL/GenBank/DDBJ whole genome shotgun (WGS) entry which is preliminary data.</text>
</comment>
<dbReference type="EMBL" id="JAAKFZ010000011">
    <property type="protein sequence ID" value="NGL84213.1"/>
    <property type="molecule type" value="Genomic_DNA"/>
</dbReference>
<protein>
    <submittedName>
        <fullName evidence="1">Uncharacterized protein</fullName>
    </submittedName>
</protein>
<reference evidence="1 2" key="1">
    <citation type="submission" date="2020-02" db="EMBL/GenBank/DDBJ databases">
        <title>M-like protein SrM is not crucial to the virulence of a novel isolate of Streptococcus equi subsp. ruminatorum from Macaca mulatta.</title>
        <authorList>
            <person name="Guo G."/>
            <person name="Cheng L."/>
            <person name="Zhang W."/>
        </authorList>
    </citation>
    <scope>NUCLEOTIDE SEQUENCE [LARGE SCALE GENOMIC DNA]</scope>
    <source>
        <strain evidence="1 2">FJ1804</strain>
    </source>
</reference>
<gene>
    <name evidence="1" type="ORF">G5B50_05430</name>
</gene>